<dbReference type="InterPro" id="IPR000573">
    <property type="entry name" value="AconitaseA/IPMdHydase_ssu_swvl"/>
</dbReference>
<dbReference type="FunFam" id="3.20.19.10:FF:000003">
    <property type="entry name" value="3-isopropylmalate dehydratase small subunit"/>
    <property type="match status" value="1"/>
</dbReference>
<dbReference type="HAMAP" id="MF_01031">
    <property type="entry name" value="LeuD_type1"/>
    <property type="match status" value="1"/>
</dbReference>
<evidence type="ECO:0000313" key="12">
    <source>
        <dbReference type="EMBL" id="AAV40959.1"/>
    </source>
</evidence>
<sequence>MKKMIKHIGIIAPFDASNIDTDIIIPKQFLQKITKIGFGKHLFHNWRFLDKLGKMKNKNFILNQKKYKNASILMTRKNFGCGSSREHAVWALLEYGFKVIIAISFSDIFFNNSLNNGLLLIKLSEIEINNLFHIINLDPSMVCTIDLIQQKIFLNNCIIKFSIDITQKKSIMYGLDMIDNTLKYEKEIKNFEILNKNISF</sequence>
<dbReference type="AlphaFoldDB" id="Q24M84"/>
<comment type="subunit">
    <text evidence="5 10">Heterodimer of LeuC and LeuD.</text>
</comment>
<comment type="catalytic activity">
    <reaction evidence="1 10">
        <text>(2R,3S)-3-isopropylmalate = (2S)-2-isopropylmalate</text>
        <dbReference type="Rhea" id="RHEA:32287"/>
        <dbReference type="ChEBI" id="CHEBI:1178"/>
        <dbReference type="ChEBI" id="CHEBI:35121"/>
        <dbReference type="EC" id="4.2.1.33"/>
    </reaction>
</comment>
<dbReference type="NCBIfam" id="NF002458">
    <property type="entry name" value="PRK01641.1"/>
    <property type="match status" value="1"/>
</dbReference>
<dbReference type="GO" id="GO:0009098">
    <property type="term" value="P:L-leucine biosynthetic process"/>
    <property type="evidence" value="ECO:0007669"/>
    <property type="project" value="UniProtKB-UniRule"/>
</dbReference>
<feature type="domain" description="Aconitase A/isopropylmalate dehydratase small subunit swivel" evidence="11">
    <location>
        <begin position="1"/>
        <end position="125"/>
    </location>
</feature>
<keyword evidence="9 10" id="KW-0100">Branched-chain amino acid biosynthesis</keyword>
<dbReference type="Gene3D" id="3.20.19.10">
    <property type="entry name" value="Aconitase, domain 4"/>
    <property type="match status" value="1"/>
</dbReference>
<reference evidence="12" key="1">
    <citation type="submission" date="2004-02" db="EMBL/GenBank/DDBJ databases">
        <authorList>
            <person name="Sabater Munoz B."/>
            <person name="Latorre Castillo A."/>
            <person name="Silva Moreno F.J."/>
            <person name="Moya Simarro A."/>
        </authorList>
    </citation>
    <scope>NUCLEOTIDE SEQUENCE</scope>
    <source>
        <plasmid evidence="12">pleu-BTg</plasmid>
    </source>
</reference>
<gene>
    <name evidence="10 12" type="primary">leuD</name>
</gene>
<evidence type="ECO:0000256" key="8">
    <source>
        <dbReference type="ARBA" id="ARBA00023239"/>
    </source>
</evidence>
<comment type="function">
    <text evidence="2 10">Catalyzes the isomerization between 2-isopropylmalate and 3-isopropylmalate, via the formation of 2-isopropylmaleate.</text>
</comment>
<reference evidence="12" key="2">
    <citation type="journal article" date="2006" name="Gene">
        <title>Plasmids in the aphid endosymbiont Buchnera aphidicola with the smallest genomes. A puzzling evolutionary story.</title>
        <authorList>
            <person name="Gil R."/>
            <person name="Sabater-Munoz B."/>
            <person name="Perez-Brocal V."/>
            <person name="Silva F.J."/>
            <person name="Latorre A."/>
        </authorList>
    </citation>
    <scope>NUCLEOTIDE SEQUENCE</scope>
    <source>
        <plasmid evidence="12">pleu-BTg</plasmid>
    </source>
</reference>
<evidence type="ECO:0000259" key="11">
    <source>
        <dbReference type="Pfam" id="PF00694"/>
    </source>
</evidence>
<dbReference type="SUPFAM" id="SSF52016">
    <property type="entry name" value="LeuD/IlvD-like"/>
    <property type="match status" value="1"/>
</dbReference>
<dbReference type="InterPro" id="IPR004431">
    <property type="entry name" value="3-IsopropMal_deHydase_ssu"/>
</dbReference>
<keyword evidence="8 10" id="KW-0456">Lyase</keyword>
<comment type="pathway">
    <text evidence="3 10">Amino-acid biosynthesis; L-leucine biosynthesis; L-leucine from 3-methyl-2-oxobutanoate: step 2/4.</text>
</comment>
<geneLocation type="plasmid" evidence="12">
    <name>pleu-BTg</name>
</geneLocation>
<dbReference type="UniPathway" id="UPA00048">
    <property type="reaction ID" value="UER00071"/>
</dbReference>
<evidence type="ECO:0000256" key="7">
    <source>
        <dbReference type="ARBA" id="ARBA00022605"/>
    </source>
</evidence>
<dbReference type="PANTHER" id="PTHR43345">
    <property type="entry name" value="3-ISOPROPYLMALATE DEHYDRATASE SMALL SUBUNIT 2-RELATED-RELATED"/>
    <property type="match status" value="1"/>
</dbReference>
<dbReference type="GO" id="GO:0003861">
    <property type="term" value="F:3-isopropylmalate dehydratase activity"/>
    <property type="evidence" value="ECO:0007669"/>
    <property type="project" value="UniProtKB-UniRule"/>
</dbReference>
<evidence type="ECO:0000256" key="10">
    <source>
        <dbReference type="HAMAP-Rule" id="MF_01031"/>
    </source>
</evidence>
<keyword evidence="7 10" id="KW-0028">Amino-acid biosynthesis</keyword>
<dbReference type="Pfam" id="PF00694">
    <property type="entry name" value="Aconitase_C"/>
    <property type="match status" value="1"/>
</dbReference>
<evidence type="ECO:0000256" key="1">
    <source>
        <dbReference type="ARBA" id="ARBA00000491"/>
    </source>
</evidence>
<dbReference type="NCBIfam" id="TIGR00171">
    <property type="entry name" value="leuD"/>
    <property type="match status" value="1"/>
</dbReference>
<dbReference type="InterPro" id="IPR015928">
    <property type="entry name" value="Aconitase/3IPM_dehydase_swvl"/>
</dbReference>
<accession>Q24M84</accession>
<keyword evidence="6 10" id="KW-0432">Leucine biosynthesis</keyword>
<dbReference type="EC" id="4.2.1.33" evidence="10"/>
<protein>
    <recommendedName>
        <fullName evidence="10">3-isopropylmalate dehydratase small subunit</fullName>
        <ecNumber evidence="10">4.2.1.33</ecNumber>
    </recommendedName>
    <alternativeName>
        <fullName evidence="10">Alpha-IPM isomerase</fullName>
        <shortName evidence="10">IPMI</shortName>
    </alternativeName>
    <alternativeName>
        <fullName evidence="10">Isopropylmalate isomerase</fullName>
    </alternativeName>
</protein>
<dbReference type="InterPro" id="IPR050075">
    <property type="entry name" value="LeuD"/>
</dbReference>
<dbReference type="EMBL" id="AY546103">
    <property type="protein sequence ID" value="AAV40959.1"/>
    <property type="molecule type" value="Genomic_DNA"/>
</dbReference>
<name>Q24M84_9GAMM</name>
<evidence type="ECO:0000256" key="5">
    <source>
        <dbReference type="ARBA" id="ARBA00011271"/>
    </source>
</evidence>
<comment type="similarity">
    <text evidence="4 10">Belongs to the LeuD family. LeuD type 1 subfamily.</text>
</comment>
<keyword evidence="12" id="KW-0614">Plasmid</keyword>
<evidence type="ECO:0000256" key="3">
    <source>
        <dbReference type="ARBA" id="ARBA00004729"/>
    </source>
</evidence>
<organism evidence="12">
    <name type="scientific">Buchnera aphidicola</name>
    <dbReference type="NCBI Taxonomy" id="9"/>
    <lineage>
        <taxon>Bacteria</taxon>
        <taxon>Pseudomonadati</taxon>
        <taxon>Pseudomonadota</taxon>
        <taxon>Gammaproteobacteria</taxon>
        <taxon>Enterobacterales</taxon>
        <taxon>Erwiniaceae</taxon>
        <taxon>Buchnera</taxon>
    </lineage>
</organism>
<evidence type="ECO:0000256" key="6">
    <source>
        <dbReference type="ARBA" id="ARBA00022430"/>
    </source>
</evidence>
<dbReference type="PANTHER" id="PTHR43345:SF5">
    <property type="entry name" value="3-ISOPROPYLMALATE DEHYDRATASE SMALL SUBUNIT"/>
    <property type="match status" value="1"/>
</dbReference>
<evidence type="ECO:0000256" key="9">
    <source>
        <dbReference type="ARBA" id="ARBA00023304"/>
    </source>
</evidence>
<evidence type="ECO:0000256" key="2">
    <source>
        <dbReference type="ARBA" id="ARBA00002695"/>
    </source>
</evidence>
<evidence type="ECO:0000256" key="4">
    <source>
        <dbReference type="ARBA" id="ARBA00009845"/>
    </source>
</evidence>
<proteinExistence type="inferred from homology"/>
<dbReference type="GO" id="GO:0009316">
    <property type="term" value="C:3-isopropylmalate dehydratase complex"/>
    <property type="evidence" value="ECO:0007669"/>
    <property type="project" value="InterPro"/>
</dbReference>